<protein>
    <submittedName>
        <fullName evidence="2">Uncharacterized protein</fullName>
    </submittedName>
</protein>
<feature type="region of interest" description="Disordered" evidence="1">
    <location>
        <begin position="1"/>
        <end position="21"/>
    </location>
</feature>
<evidence type="ECO:0000313" key="2">
    <source>
        <dbReference type="EMBL" id="MCQ8192609.1"/>
    </source>
</evidence>
<sequence>MKVFGAGQGRESHTGPDLHKRPLIDMLETDGLIALAAKRPELFGTG</sequence>
<proteinExistence type="predicted"/>
<dbReference type="Proteomes" id="UP001204746">
    <property type="component" value="Unassembled WGS sequence"/>
</dbReference>
<comment type="caution">
    <text evidence="2">The sequence shown here is derived from an EMBL/GenBank/DDBJ whole genome shotgun (WGS) entry which is preliminary data.</text>
</comment>
<name>A0ABT1V5F2_9ACTN</name>
<feature type="compositionally biased region" description="Basic and acidic residues" evidence="1">
    <location>
        <begin position="10"/>
        <end position="21"/>
    </location>
</feature>
<accession>A0ABT1V5F2</accession>
<evidence type="ECO:0000256" key="1">
    <source>
        <dbReference type="SAM" id="MobiDB-lite"/>
    </source>
</evidence>
<keyword evidence="3" id="KW-1185">Reference proteome</keyword>
<dbReference type="RefSeq" id="WP_256653472.1">
    <property type="nucleotide sequence ID" value="NZ_JANIAA010000027.1"/>
</dbReference>
<gene>
    <name evidence="2" type="ORF">NP777_30905</name>
</gene>
<evidence type="ECO:0000313" key="3">
    <source>
        <dbReference type="Proteomes" id="UP001204746"/>
    </source>
</evidence>
<organism evidence="2 3">
    <name type="scientific">Streptomyces rugosispiralis</name>
    <dbReference type="NCBI Taxonomy" id="2967341"/>
    <lineage>
        <taxon>Bacteria</taxon>
        <taxon>Bacillati</taxon>
        <taxon>Actinomycetota</taxon>
        <taxon>Actinomycetes</taxon>
        <taxon>Kitasatosporales</taxon>
        <taxon>Streptomycetaceae</taxon>
        <taxon>Streptomyces</taxon>
    </lineage>
</organism>
<reference evidence="2 3" key="1">
    <citation type="submission" date="2022-07" db="EMBL/GenBank/DDBJ databases">
        <authorList>
            <person name="Phongsopitanun W."/>
            <person name="Tanasupawat S."/>
        </authorList>
    </citation>
    <scope>NUCLEOTIDE SEQUENCE [LARGE SCALE GENOMIC DNA]</scope>
    <source>
        <strain evidence="2 3">RCU-064</strain>
    </source>
</reference>
<dbReference type="EMBL" id="JANIAA010000027">
    <property type="protein sequence ID" value="MCQ8192609.1"/>
    <property type="molecule type" value="Genomic_DNA"/>
</dbReference>